<dbReference type="Proteomes" id="UP001642540">
    <property type="component" value="Unassembled WGS sequence"/>
</dbReference>
<organism evidence="2 3">
    <name type="scientific">Orchesella dallaii</name>
    <dbReference type="NCBI Taxonomy" id="48710"/>
    <lineage>
        <taxon>Eukaryota</taxon>
        <taxon>Metazoa</taxon>
        <taxon>Ecdysozoa</taxon>
        <taxon>Arthropoda</taxon>
        <taxon>Hexapoda</taxon>
        <taxon>Collembola</taxon>
        <taxon>Entomobryomorpha</taxon>
        <taxon>Entomobryoidea</taxon>
        <taxon>Orchesellidae</taxon>
        <taxon>Orchesellinae</taxon>
        <taxon>Orchesella</taxon>
    </lineage>
</organism>
<reference evidence="2 3" key="1">
    <citation type="submission" date="2024-08" db="EMBL/GenBank/DDBJ databases">
        <authorList>
            <person name="Cucini C."/>
            <person name="Frati F."/>
        </authorList>
    </citation>
    <scope>NUCLEOTIDE SEQUENCE [LARGE SCALE GENOMIC DNA]</scope>
</reference>
<evidence type="ECO:0000313" key="2">
    <source>
        <dbReference type="EMBL" id="CAL8147347.1"/>
    </source>
</evidence>
<name>A0ABP1S966_9HEXA</name>
<evidence type="ECO:0000256" key="1">
    <source>
        <dbReference type="SAM" id="MobiDB-lite"/>
    </source>
</evidence>
<feature type="region of interest" description="Disordered" evidence="1">
    <location>
        <begin position="131"/>
        <end position="174"/>
    </location>
</feature>
<sequence>MTMATQQEGKDETLHMSEMELLSSSGDYQSDVSYDELPTRYISLDENKLWKYPGVRKNRSRMDYKSHVIAPRTIIIKRESEETVSVEFYGHNSEGEKTSTKLLLKDEAGYDNVKIIIGDYVVSSRGEITELAPEKLPDTTEEDGAAKPEVEAKEDDPDSSERKMTEDPIGIDTGKKVPCVTTSFAALSEGSLAEDSIEVEQNTALVETEIGRKENESEIQALEAERSHSNIRDVGENISVTDVWRWWRFNGPVVSVNVKENEHVSANGGAGVKPEVVDVNEILKDWYRWYL</sequence>
<gene>
    <name evidence="2" type="ORF">ODALV1_LOCUS31115</name>
</gene>
<feature type="compositionally biased region" description="Basic and acidic residues" evidence="1">
    <location>
        <begin position="132"/>
        <end position="151"/>
    </location>
</feature>
<keyword evidence="3" id="KW-1185">Reference proteome</keyword>
<accession>A0ABP1S966</accession>
<dbReference type="EMBL" id="CAXLJM020000164">
    <property type="protein sequence ID" value="CAL8147347.1"/>
    <property type="molecule type" value="Genomic_DNA"/>
</dbReference>
<proteinExistence type="predicted"/>
<evidence type="ECO:0000313" key="3">
    <source>
        <dbReference type="Proteomes" id="UP001642540"/>
    </source>
</evidence>
<comment type="caution">
    <text evidence="2">The sequence shown here is derived from an EMBL/GenBank/DDBJ whole genome shotgun (WGS) entry which is preliminary data.</text>
</comment>
<protein>
    <submittedName>
        <fullName evidence="2">Uncharacterized protein</fullName>
    </submittedName>
</protein>